<dbReference type="Proteomes" id="UP000241762">
    <property type="component" value="Chromosome"/>
</dbReference>
<dbReference type="InterPro" id="IPR019734">
    <property type="entry name" value="TPR_rpt"/>
</dbReference>
<proteinExistence type="predicted"/>
<evidence type="ECO:0000256" key="1">
    <source>
        <dbReference type="SAM" id="MobiDB-lite"/>
    </source>
</evidence>
<keyword evidence="3" id="KW-1185">Reference proteome</keyword>
<dbReference type="AlphaFoldDB" id="A0A2P1P6U7"/>
<dbReference type="SMART" id="SM00028">
    <property type="entry name" value="TPR"/>
    <property type="match status" value="3"/>
</dbReference>
<dbReference type="EMBL" id="CP027845">
    <property type="protein sequence ID" value="AVP86990.1"/>
    <property type="molecule type" value="Genomic_DNA"/>
</dbReference>
<dbReference type="KEGG" id="ptc:phytr_270"/>
<sequence>MAKTDKGNRSINQINEYIENPTQTLVRVREGEMEQGTNGNARISFRENVPYAASASSSIISNPFDNTSNLKRSLESEGATQKSKKAKYNLGSGASSHSANFANAVSGSSNGKSFRAVDGVINRHFSDDEASNYSDYMKMSDDEDGNFVVKSSSKGEKLSLKKRKSDSLKGKIPEVLEGNWQVEVQSLYDKASLLGTRPESYTKRLKLYNDALFCIEASGEKHGLKKWLQQISESKAWLLRDMGKEEYNKGNFKRAEKSFIEAYETPVELKKNEKESFLAFARNAKIMSLVEEGKIDEAIMDLATTPIQKLRVVKKEEAFYYQECKQYTAASWSQRLLSEQKYKQVAELYFSSSLTIDNPIIKLYVDGINLAHQKDYDSAITKFHEALEKPKNLSLEGKQLLKEGKYEEAFKKFEWTYDFLSNDSKQELVSALTNAGMDAANKQKYDIASKCFSKVHELSEKSSDDTESFLEKLKCDKSQNGVQEIIDEFHEAINKLQNSNVDKDLYIKDLKNLIEVLEQKSCESSKIAKCYKSLGELTGDTKYHKLAFKNFKKVDNIEDVREDFKSVAQILATKASADGNNKTVVKYLSKVYDCDPSHEVHLELVKAKIKLLNEAQDVHMETLQEIIAELKGIETNKDSEVASLANLIESLRHKGYTHEQVAQCYENLYDLTSDEIYQILASTNLTMHKAKSLLNMEDNASNSPSTSSTIVEDNTGYADLGYSSNQEVDEVEVAQIGESGVTTYIV</sequence>
<accession>A0A2P1P6U7</accession>
<evidence type="ECO:0000313" key="2">
    <source>
        <dbReference type="EMBL" id="AVP86990.1"/>
    </source>
</evidence>
<dbReference type="RefSeq" id="WP_106873869.1">
    <property type="nucleotide sequence ID" value="NZ_CP027845.1"/>
</dbReference>
<dbReference type="InterPro" id="IPR011990">
    <property type="entry name" value="TPR-like_helical_dom_sf"/>
</dbReference>
<dbReference type="Gene3D" id="1.25.40.10">
    <property type="entry name" value="Tetratricopeptide repeat domain"/>
    <property type="match status" value="2"/>
</dbReference>
<gene>
    <name evidence="2" type="ORF">phytr_270</name>
</gene>
<dbReference type="SUPFAM" id="SSF48452">
    <property type="entry name" value="TPR-like"/>
    <property type="match status" value="1"/>
</dbReference>
<reference evidence="2 3" key="1">
    <citation type="submission" date="2018-03" db="EMBL/GenBank/DDBJ databases">
        <title>A gene transfer event suggests a long-term partnership between eustigmatophyte algae and a novel lineage of endosymbiotic bacteria.</title>
        <authorList>
            <person name="Yurchenko T."/>
            <person name="Sevcikova T."/>
            <person name="Pribyl P."/>
            <person name="El Karkouri K."/>
            <person name="Klimes V."/>
            <person name="Amaral R."/>
            <person name="Zbrankova V."/>
            <person name="Kim E."/>
            <person name="Raoult D."/>
            <person name="Santos L.M.A."/>
            <person name="Elias M."/>
        </authorList>
    </citation>
    <scope>NUCLEOTIDE SEQUENCE [LARGE SCALE GENOMIC DNA]</scope>
    <source>
        <strain evidence="2">CCALA 838</strain>
    </source>
</reference>
<name>A0A2P1P6U7_9RICK</name>
<dbReference type="OrthoDB" id="7161671at2"/>
<organism evidence="2 3">
    <name type="scientific">Candidatus Phycorickettsia trachydisci</name>
    <dbReference type="NCBI Taxonomy" id="2115978"/>
    <lineage>
        <taxon>Bacteria</taxon>
        <taxon>Pseudomonadati</taxon>
        <taxon>Pseudomonadota</taxon>
        <taxon>Alphaproteobacteria</taxon>
        <taxon>Rickettsiales</taxon>
        <taxon>Rickettsiaceae</taxon>
        <taxon>Candidatus Phycorickettsia</taxon>
    </lineage>
</organism>
<feature type="region of interest" description="Disordered" evidence="1">
    <location>
        <begin position="72"/>
        <end position="95"/>
    </location>
</feature>
<evidence type="ECO:0000313" key="3">
    <source>
        <dbReference type="Proteomes" id="UP000241762"/>
    </source>
</evidence>
<protein>
    <submittedName>
        <fullName evidence="2">Uncharacterized protein</fullName>
    </submittedName>
</protein>